<dbReference type="PANTHER" id="PTHR34009">
    <property type="entry name" value="PROTEIN STAR"/>
    <property type="match status" value="1"/>
</dbReference>
<sequence>MRYYSQIGQDKLVNERIFGEAENGFFVDVGAHDGVSFSNTYFFEKHKNWKGLCIEPLPDVYKQLEKNRTSICVEGAIFTEEGFQDFMVLPESKDMLSGLVNEYDPRHLDRINKVLENSPVKSQIIKVKTYTLQSILDKNNVTQIDLLSIDTEGAELAVLHSVDFTKVRIECIVIENNYQDKSVAEFLTALDYSLVEKLQFDDIYLHKNSKYSFLQMKDK</sequence>
<keyword evidence="2" id="KW-0808">Transferase</keyword>
<dbReference type="GO" id="GO:0032259">
    <property type="term" value="P:methylation"/>
    <property type="evidence" value="ECO:0007669"/>
    <property type="project" value="UniProtKB-KW"/>
</dbReference>
<dbReference type="GO" id="GO:0016197">
    <property type="term" value="P:endosomal transport"/>
    <property type="evidence" value="ECO:0007669"/>
    <property type="project" value="TreeGrafter"/>
</dbReference>
<dbReference type="AlphaFoldDB" id="A0AA46PS08"/>
<dbReference type="GO" id="GO:0005886">
    <property type="term" value="C:plasma membrane"/>
    <property type="evidence" value="ECO:0007669"/>
    <property type="project" value="TreeGrafter"/>
</dbReference>
<reference evidence="2" key="1">
    <citation type="submission" date="2022-10" db="EMBL/GenBank/DDBJ databases">
        <title>Mechanism of multi-heavy metal repair in Cytobacillus Firmus M7.</title>
        <authorList>
            <person name="Li X."/>
            <person name="Yu C."/>
        </authorList>
    </citation>
    <scope>NUCLEOTIDE SEQUENCE</scope>
    <source>
        <strain evidence="2">M7</strain>
    </source>
</reference>
<proteinExistence type="predicted"/>
<dbReference type="GO" id="GO:0005737">
    <property type="term" value="C:cytoplasm"/>
    <property type="evidence" value="ECO:0007669"/>
    <property type="project" value="GOC"/>
</dbReference>
<feature type="domain" description="Methyltransferase FkbM" evidence="1">
    <location>
        <begin position="28"/>
        <end position="192"/>
    </location>
</feature>
<evidence type="ECO:0000259" key="1">
    <source>
        <dbReference type="Pfam" id="PF05050"/>
    </source>
</evidence>
<dbReference type="GO" id="GO:0006888">
    <property type="term" value="P:endoplasmic reticulum to Golgi vesicle-mediated transport"/>
    <property type="evidence" value="ECO:0007669"/>
    <property type="project" value="TreeGrafter"/>
</dbReference>
<dbReference type="SUPFAM" id="SSF53335">
    <property type="entry name" value="S-adenosyl-L-methionine-dependent methyltransferases"/>
    <property type="match status" value="1"/>
</dbReference>
<dbReference type="InterPro" id="IPR029063">
    <property type="entry name" value="SAM-dependent_MTases_sf"/>
</dbReference>
<dbReference type="PANTHER" id="PTHR34009:SF2">
    <property type="entry name" value="PROTEIN STAR"/>
    <property type="match status" value="1"/>
</dbReference>
<accession>A0AA46PS08</accession>
<gene>
    <name evidence="2" type="ORF">OD459_01975</name>
</gene>
<dbReference type="RefSeq" id="WP_048011818.1">
    <property type="nucleotide sequence ID" value="NZ_CP107027.1"/>
</dbReference>
<dbReference type="Gene3D" id="3.40.50.150">
    <property type="entry name" value="Vaccinia Virus protein VP39"/>
    <property type="match status" value="1"/>
</dbReference>
<dbReference type="Pfam" id="PF05050">
    <property type="entry name" value="Methyltransf_21"/>
    <property type="match status" value="1"/>
</dbReference>
<organism evidence="2 3">
    <name type="scientific">Cytobacillus firmus</name>
    <name type="common">Bacillus firmus</name>
    <dbReference type="NCBI Taxonomy" id="1399"/>
    <lineage>
        <taxon>Bacteria</taxon>
        <taxon>Bacillati</taxon>
        <taxon>Bacillota</taxon>
        <taxon>Bacilli</taxon>
        <taxon>Bacillales</taxon>
        <taxon>Bacillaceae</taxon>
        <taxon>Cytobacillus</taxon>
    </lineage>
</organism>
<keyword evidence="2" id="KW-0489">Methyltransferase</keyword>
<protein>
    <submittedName>
        <fullName evidence="2">FkbM family methyltransferase</fullName>
    </submittedName>
</protein>
<name>A0AA46PS08_CYTFI</name>
<dbReference type="InterPro" id="IPR006342">
    <property type="entry name" value="FkbM_mtfrase"/>
</dbReference>
<evidence type="ECO:0000313" key="2">
    <source>
        <dbReference type="EMBL" id="UYG95817.1"/>
    </source>
</evidence>
<dbReference type="InterPro" id="IPR053202">
    <property type="entry name" value="EGF_Rcpt_Signaling_Reg"/>
</dbReference>
<evidence type="ECO:0000313" key="3">
    <source>
        <dbReference type="Proteomes" id="UP001163104"/>
    </source>
</evidence>
<dbReference type="GO" id="GO:0008168">
    <property type="term" value="F:methyltransferase activity"/>
    <property type="evidence" value="ECO:0007669"/>
    <property type="project" value="UniProtKB-KW"/>
</dbReference>
<dbReference type="EMBL" id="CP107027">
    <property type="protein sequence ID" value="UYG95817.1"/>
    <property type="molecule type" value="Genomic_DNA"/>
</dbReference>
<dbReference type="NCBIfam" id="TIGR01444">
    <property type="entry name" value="fkbM_fam"/>
    <property type="match status" value="1"/>
</dbReference>
<dbReference type="Proteomes" id="UP001163104">
    <property type="component" value="Chromosome"/>
</dbReference>